<gene>
    <name evidence="2" type="ORF">Tco_1132981</name>
</gene>
<reference evidence="2" key="1">
    <citation type="journal article" date="2022" name="Int. J. Mol. Sci.">
        <title>Draft Genome of Tanacetum Coccineum: Genomic Comparison of Closely Related Tanacetum-Family Plants.</title>
        <authorList>
            <person name="Yamashiro T."/>
            <person name="Shiraishi A."/>
            <person name="Nakayama K."/>
            <person name="Satake H."/>
        </authorList>
    </citation>
    <scope>NUCLEOTIDE SEQUENCE</scope>
</reference>
<proteinExistence type="predicted"/>
<organism evidence="2 3">
    <name type="scientific">Tanacetum coccineum</name>
    <dbReference type="NCBI Taxonomy" id="301880"/>
    <lineage>
        <taxon>Eukaryota</taxon>
        <taxon>Viridiplantae</taxon>
        <taxon>Streptophyta</taxon>
        <taxon>Embryophyta</taxon>
        <taxon>Tracheophyta</taxon>
        <taxon>Spermatophyta</taxon>
        <taxon>Magnoliopsida</taxon>
        <taxon>eudicotyledons</taxon>
        <taxon>Gunneridae</taxon>
        <taxon>Pentapetalae</taxon>
        <taxon>asterids</taxon>
        <taxon>campanulids</taxon>
        <taxon>Asterales</taxon>
        <taxon>Asteraceae</taxon>
        <taxon>Asteroideae</taxon>
        <taxon>Anthemideae</taxon>
        <taxon>Anthemidinae</taxon>
        <taxon>Tanacetum</taxon>
    </lineage>
</organism>
<keyword evidence="3" id="KW-1185">Reference proteome</keyword>
<sequence>MKNANPPPNNRPLLTAALRTRAVQELHEQQIISAFVDSRLESIERFLNNFANHPNETDMNNLESDDESVDTPLVSPFPHSDNDSDDGEVLNELIEYENVGMLRRERAINSFDGDDLAFQCMIGFRKFVAYFDPFLPMNIITRKAYNTIMVEELESTRKNLVAIVRDVYVFVGSFTYITDFVVLEDIGEFILINKVEVVMERGDGVTGIKRRRRDLSSDGVRNLATASGRSRLKEDLESSTWRRRDANPIRTLGYYSRPSHEGYKNTIELPEGNNVKAIDHTAGGRLRKLRPKVACETIKDLAQYEEEGWNDLVIPEEGSLDYKNPDLEQLLGVMECKVGTLIEKAVSLMGRNESIFGMSNNMMHQLPPDPSRQEAFEDLVMNFILDQEERVKQLEEYMCVIGSDFMQISLEVVGKLKEEIRMEENKTKKIKKVTKYPDTKDLDPLNGHKFSEALTEKASFHTPKFVSPKSLGVKYVENPNPQSTPQVLPSLEEYTPPVTHPEEVKETIGIPMEVEPIHEPQLEDLGLNTCNHDIPLSSRKVPSFDELNPQPQPLPNCPPLGVNLGDKRGTDPPINSHSPDSFRMKVVDSLTIHTPPSPYVASFHPKDMYCYYDPCIDDPKKHYGFKAGRGLNSPVRPKEVEKVIFDEKELGSSYEVILDDSWRTI</sequence>
<name>A0ABQ5JET8_9ASTR</name>
<evidence type="ECO:0000313" key="3">
    <source>
        <dbReference type="Proteomes" id="UP001151760"/>
    </source>
</evidence>
<accession>A0ABQ5JET8</accession>
<evidence type="ECO:0000313" key="2">
    <source>
        <dbReference type="EMBL" id="GJU10585.1"/>
    </source>
</evidence>
<feature type="region of interest" description="Disordered" evidence="1">
    <location>
        <begin position="54"/>
        <end position="87"/>
    </location>
</feature>
<protein>
    <submittedName>
        <fullName evidence="2">Uncharacterized protein</fullName>
    </submittedName>
</protein>
<comment type="caution">
    <text evidence="2">The sequence shown here is derived from an EMBL/GenBank/DDBJ whole genome shotgun (WGS) entry which is preliminary data.</text>
</comment>
<evidence type="ECO:0000256" key="1">
    <source>
        <dbReference type="SAM" id="MobiDB-lite"/>
    </source>
</evidence>
<dbReference type="EMBL" id="BQNB010021840">
    <property type="protein sequence ID" value="GJU10585.1"/>
    <property type="molecule type" value="Genomic_DNA"/>
</dbReference>
<reference evidence="2" key="2">
    <citation type="submission" date="2022-01" db="EMBL/GenBank/DDBJ databases">
        <authorList>
            <person name="Yamashiro T."/>
            <person name="Shiraishi A."/>
            <person name="Satake H."/>
            <person name="Nakayama K."/>
        </authorList>
    </citation>
    <scope>NUCLEOTIDE SEQUENCE</scope>
</reference>
<dbReference type="Proteomes" id="UP001151760">
    <property type="component" value="Unassembled WGS sequence"/>
</dbReference>